<accession>A0A2U8UWK2</accession>
<name>A0A2U8UWK2_9CAUD</name>
<evidence type="ECO:0000313" key="1">
    <source>
        <dbReference type="EMBL" id="AWN08635.1"/>
    </source>
</evidence>
<organism evidence="1 2">
    <name type="scientific">Erwinia phage Faunus</name>
    <dbReference type="NCBI Taxonomy" id="2182346"/>
    <lineage>
        <taxon>Viruses</taxon>
        <taxon>Duplodnaviria</taxon>
        <taxon>Heunggongvirae</taxon>
        <taxon>Uroviricota</taxon>
        <taxon>Caudoviricetes</taxon>
        <taxon>Chaseviridae</taxon>
        <taxon>Cleopatravirinae</taxon>
        <taxon>Faunusvirus</taxon>
        <taxon>Faunusvirus faunus</taxon>
    </lineage>
</organism>
<sequence>MTVDQLFTFANSTAADYNYAVTPAVTGVSVAANGTVTVLQSVTASTATIVATNKTTGSITASKAIAITHA</sequence>
<proteinExistence type="predicted"/>
<dbReference type="GeneID" id="54992679"/>
<evidence type="ECO:0000313" key="2">
    <source>
        <dbReference type="Proteomes" id="UP000246222"/>
    </source>
</evidence>
<dbReference type="Proteomes" id="UP000246222">
    <property type="component" value="Segment"/>
</dbReference>
<reference evidence="1 2" key="1">
    <citation type="submission" date="2018-04" db="EMBL/GenBank/DDBJ databases">
        <title>Phage therapy in agriculture - a green tech approach to combat plant pathogenic bacteria.</title>
        <authorList>
            <person name="Djurhuus A.M."/>
            <person name="Carstens A.B."/>
            <person name="Hansen L.H."/>
        </authorList>
    </citation>
    <scope>NUCLEOTIDE SEQUENCE [LARGE SCALE GENOMIC DNA]</scope>
</reference>
<dbReference type="RefSeq" id="YP_009802145.1">
    <property type="nucleotide sequence ID" value="NC_047978.1"/>
</dbReference>
<protein>
    <submittedName>
        <fullName evidence="1">Uncharacterized protein</fullName>
    </submittedName>
</protein>
<keyword evidence="2" id="KW-1185">Reference proteome</keyword>
<dbReference type="KEGG" id="vg:54992679"/>
<dbReference type="EMBL" id="MH191398">
    <property type="protein sequence ID" value="AWN08635.1"/>
    <property type="molecule type" value="Genomic_DNA"/>
</dbReference>